<dbReference type="EMBL" id="KV722379">
    <property type="protein sequence ID" value="OCH91789.1"/>
    <property type="molecule type" value="Genomic_DNA"/>
</dbReference>
<protein>
    <recommendedName>
        <fullName evidence="4">AB hydrolase-1 domain-containing protein</fullName>
    </recommendedName>
</protein>
<evidence type="ECO:0008006" key="4">
    <source>
        <dbReference type="Google" id="ProtNLM"/>
    </source>
</evidence>
<reference evidence="2 3" key="1">
    <citation type="submission" date="2016-07" db="EMBL/GenBank/DDBJ databases">
        <title>Draft genome of the white-rot fungus Obba rivulosa 3A-2.</title>
        <authorList>
            <consortium name="DOE Joint Genome Institute"/>
            <person name="Miettinen O."/>
            <person name="Riley R."/>
            <person name="Acob R."/>
            <person name="Barry K."/>
            <person name="Cullen D."/>
            <person name="De Vries R."/>
            <person name="Hainaut M."/>
            <person name="Hatakka A."/>
            <person name="Henrissat B."/>
            <person name="Hilden K."/>
            <person name="Kuo R."/>
            <person name="Labutti K."/>
            <person name="Lipzen A."/>
            <person name="Makela M.R."/>
            <person name="Sandor L."/>
            <person name="Spatafora J.W."/>
            <person name="Grigoriev I.V."/>
            <person name="Hibbett D.S."/>
        </authorList>
    </citation>
    <scope>NUCLEOTIDE SEQUENCE [LARGE SCALE GENOMIC DNA]</scope>
    <source>
        <strain evidence="2 3">3A-2</strain>
    </source>
</reference>
<dbReference type="Proteomes" id="UP000250043">
    <property type="component" value="Unassembled WGS sequence"/>
</dbReference>
<accession>A0A8E2AZ43</accession>
<name>A0A8E2AZ43_9APHY</name>
<dbReference type="Gene3D" id="3.40.50.1820">
    <property type="entry name" value="alpha/beta hydrolase"/>
    <property type="match status" value="1"/>
</dbReference>
<evidence type="ECO:0000313" key="3">
    <source>
        <dbReference type="Proteomes" id="UP000250043"/>
    </source>
</evidence>
<dbReference type="SUPFAM" id="SSF53474">
    <property type="entry name" value="alpha/beta-Hydrolases"/>
    <property type="match status" value="1"/>
</dbReference>
<dbReference type="InterPro" id="IPR029058">
    <property type="entry name" value="AB_hydrolase_fold"/>
</dbReference>
<sequence>MPSAPVDEQGTQLLYHDSGPPESSNNYATLVIFHGTVFHSENFKPMLCHAPENNMRIILVNLRSYPGSSPFSPEEVDIMRGSDVPSMASLLQARGMEAATFLSWIIEHEKLPPLAPADANGMGLREENVPQTGGVAILGWSSGAAIPFSLIANADQLPVNTRELLGRYLRTCVLWDPASYAAGCVFPPIEELYCPLRDPALTPDEIAPIFSLWVSSYFDHDLTMLDSLESATSFSSLLSGISTDPIPDPPPHQTPTTETFSPDQFLTNVDIPGAIAYHVPYLFMNREVYEANARSALQEKTIWPHLKMVLVWCDMSVGETLLGSWRIIDLANKAGKGRGLVIHRMRGANHFPHWNEAKRSVELLAELI</sequence>
<dbReference type="AlphaFoldDB" id="A0A8E2AZ43"/>
<evidence type="ECO:0000256" key="1">
    <source>
        <dbReference type="SAM" id="MobiDB-lite"/>
    </source>
</evidence>
<gene>
    <name evidence="2" type="ORF">OBBRIDRAFT_791899</name>
</gene>
<feature type="region of interest" description="Disordered" evidence="1">
    <location>
        <begin position="1"/>
        <end position="20"/>
    </location>
</feature>
<dbReference type="OrthoDB" id="5311491at2759"/>
<keyword evidence="3" id="KW-1185">Reference proteome</keyword>
<proteinExistence type="predicted"/>
<evidence type="ECO:0000313" key="2">
    <source>
        <dbReference type="EMBL" id="OCH91789.1"/>
    </source>
</evidence>
<organism evidence="2 3">
    <name type="scientific">Obba rivulosa</name>
    <dbReference type="NCBI Taxonomy" id="1052685"/>
    <lineage>
        <taxon>Eukaryota</taxon>
        <taxon>Fungi</taxon>
        <taxon>Dikarya</taxon>
        <taxon>Basidiomycota</taxon>
        <taxon>Agaricomycotina</taxon>
        <taxon>Agaricomycetes</taxon>
        <taxon>Polyporales</taxon>
        <taxon>Gelatoporiaceae</taxon>
        <taxon>Obba</taxon>
    </lineage>
</organism>